<dbReference type="SUPFAM" id="SSF51126">
    <property type="entry name" value="Pectin lyase-like"/>
    <property type="match status" value="1"/>
</dbReference>
<sequence>MLPPRLRRTYHLTLTTLGTVAAVLAASLCSAQSVYHNGFEPTAASTCVEKSIRRVGGDRLGFAFPTANGAVPGSSVDSTCIRLTGIESSVNFTANRGALVSVNGGPFQSPPVSLVENDEVRLRLTAPTIADAEETSFVQIDGEFLADFTVRAANQARAPQVFEVGPGKPFRELGEIANQLVAGDVVELSRDAVYQPVEFRRAGLPHAPITLRAAEGGIARPLIQGGSTTVSLRGAHHYRLQGIEITGGSQICLRHEANDTWLERSHVYGCERHGILGADLYTGSLKITATEVNDVGGQPPGENLKHPIYVATDRDRYPGSVLRVERSHIHDFGGNGIKSRAERAEIHQNWIIASSRGIYSIELNGYEEYLTEPGLTADVFGNVLEHHHVFGLRMGGDGTGAHRGRVRIAHNTILQGSGFTQFTPVLRFFHELEAVSVRNNVFARFADSAANLPLRLVRDDATWTQGARLLDGESNWVPNGSDSIAAGYLPAEWNGTTFGTTPGYADLDPQGVSLSMLFPAEIVGIPVAPAATGAFDIGNPLQQPEFGIPRARPQPGNLIPQWAGPPQTPILIGVH</sequence>
<dbReference type="Proteomes" id="UP000613768">
    <property type="component" value="Unassembled WGS sequence"/>
</dbReference>
<dbReference type="InterPro" id="IPR011050">
    <property type="entry name" value="Pectin_lyase_fold/virulence"/>
</dbReference>
<evidence type="ECO:0008006" key="4">
    <source>
        <dbReference type="Google" id="ProtNLM"/>
    </source>
</evidence>
<accession>A0AAW3ZI50</accession>
<gene>
    <name evidence="2" type="ORF">IFO71_07950</name>
</gene>
<evidence type="ECO:0000256" key="1">
    <source>
        <dbReference type="SAM" id="SignalP"/>
    </source>
</evidence>
<dbReference type="InterPro" id="IPR012334">
    <property type="entry name" value="Pectin_lyas_fold"/>
</dbReference>
<reference evidence="2 3" key="1">
    <citation type="submission" date="2020-09" db="EMBL/GenBank/DDBJ databases">
        <title>Pseudoxanthomonas sp. CAU 1598 isolated from sand of Yaerae Beach.</title>
        <authorList>
            <person name="Kim W."/>
        </authorList>
    </citation>
    <scope>NUCLEOTIDE SEQUENCE [LARGE SCALE GENOMIC DNA]</scope>
    <source>
        <strain evidence="2 3">CAU 1598</strain>
    </source>
</reference>
<feature type="chain" id="PRO_5043610367" description="Right handed beta helix domain-containing protein" evidence="1">
    <location>
        <begin position="26"/>
        <end position="575"/>
    </location>
</feature>
<keyword evidence="3" id="KW-1185">Reference proteome</keyword>
<evidence type="ECO:0000313" key="3">
    <source>
        <dbReference type="Proteomes" id="UP000613768"/>
    </source>
</evidence>
<dbReference type="AlphaFoldDB" id="A0AAW3ZI50"/>
<dbReference type="EMBL" id="JACYTR010000011">
    <property type="protein sequence ID" value="MBD8525673.1"/>
    <property type="molecule type" value="Genomic_DNA"/>
</dbReference>
<organism evidence="2 3">
    <name type="scientific">Pseudomarimonas arenosa</name>
    <dbReference type="NCBI Taxonomy" id="2774145"/>
    <lineage>
        <taxon>Bacteria</taxon>
        <taxon>Pseudomonadati</taxon>
        <taxon>Pseudomonadota</taxon>
        <taxon>Gammaproteobacteria</taxon>
        <taxon>Lysobacterales</taxon>
        <taxon>Lysobacteraceae</taxon>
        <taxon>Pseudomarimonas</taxon>
    </lineage>
</organism>
<evidence type="ECO:0000313" key="2">
    <source>
        <dbReference type="EMBL" id="MBD8525673.1"/>
    </source>
</evidence>
<keyword evidence="1" id="KW-0732">Signal</keyword>
<name>A0AAW3ZI50_9GAMM</name>
<protein>
    <recommendedName>
        <fullName evidence="4">Right handed beta helix domain-containing protein</fullName>
    </recommendedName>
</protein>
<comment type="caution">
    <text evidence="2">The sequence shown here is derived from an EMBL/GenBank/DDBJ whole genome shotgun (WGS) entry which is preliminary data.</text>
</comment>
<dbReference type="RefSeq" id="WP_192029019.1">
    <property type="nucleotide sequence ID" value="NZ_JACYTR010000011.1"/>
</dbReference>
<proteinExistence type="predicted"/>
<feature type="signal peptide" evidence="1">
    <location>
        <begin position="1"/>
        <end position="25"/>
    </location>
</feature>
<dbReference type="Gene3D" id="2.160.20.10">
    <property type="entry name" value="Single-stranded right-handed beta-helix, Pectin lyase-like"/>
    <property type="match status" value="1"/>
</dbReference>